<protein>
    <submittedName>
        <fullName evidence="1">Conotoxin ArMKLT2-01</fullName>
    </submittedName>
</protein>
<organism evidence="1 2">
    <name type="scientific">Orchesella cincta</name>
    <name type="common">Springtail</name>
    <name type="synonym">Podura cincta</name>
    <dbReference type="NCBI Taxonomy" id="48709"/>
    <lineage>
        <taxon>Eukaryota</taxon>
        <taxon>Metazoa</taxon>
        <taxon>Ecdysozoa</taxon>
        <taxon>Arthropoda</taxon>
        <taxon>Hexapoda</taxon>
        <taxon>Collembola</taxon>
        <taxon>Entomobryomorpha</taxon>
        <taxon>Entomobryoidea</taxon>
        <taxon>Orchesellidae</taxon>
        <taxon>Orchesellinae</taxon>
        <taxon>Orchesella</taxon>
    </lineage>
</organism>
<reference evidence="1 2" key="1">
    <citation type="journal article" date="2016" name="Genome Biol. Evol.">
        <title>Gene Family Evolution Reflects Adaptation to Soil Environmental Stressors in the Genome of the Collembolan Orchesella cincta.</title>
        <authorList>
            <person name="Faddeeva-Vakhrusheva A."/>
            <person name="Derks M.F."/>
            <person name="Anvar S.Y."/>
            <person name="Agamennone V."/>
            <person name="Suring W."/>
            <person name="Smit S."/>
            <person name="van Straalen N.M."/>
            <person name="Roelofs D."/>
        </authorList>
    </citation>
    <scope>NUCLEOTIDE SEQUENCE [LARGE SCALE GENOMIC DNA]</scope>
    <source>
        <tissue evidence="1">Mixed pool</tissue>
    </source>
</reference>
<proteinExistence type="predicted"/>
<accession>A0A1D2ND31</accession>
<dbReference type="AlphaFoldDB" id="A0A1D2ND31"/>
<sequence length="107" mass="12386">RLEIHFNSNGSYTFHSDLRFAALQGTLLYTYPNLSSNQTREDMKCVILLTILFIFACSFRVTESKPEPRAPEMEDETDLCSFNSCAFDDDCCSGTCYWRRGFICYDM</sequence>
<feature type="non-terminal residue" evidence="1">
    <location>
        <position position="1"/>
    </location>
</feature>
<name>A0A1D2ND31_ORCCI</name>
<dbReference type="EMBL" id="LJIJ01000086">
    <property type="protein sequence ID" value="ODN03149.1"/>
    <property type="molecule type" value="Genomic_DNA"/>
</dbReference>
<evidence type="ECO:0000313" key="2">
    <source>
        <dbReference type="Proteomes" id="UP000094527"/>
    </source>
</evidence>
<keyword evidence="2" id="KW-1185">Reference proteome</keyword>
<comment type="caution">
    <text evidence="1">The sequence shown here is derived from an EMBL/GenBank/DDBJ whole genome shotgun (WGS) entry which is preliminary data.</text>
</comment>
<dbReference type="Proteomes" id="UP000094527">
    <property type="component" value="Unassembled WGS sequence"/>
</dbReference>
<gene>
    <name evidence="1" type="ORF">Ocin01_03566</name>
</gene>
<evidence type="ECO:0000313" key="1">
    <source>
        <dbReference type="EMBL" id="ODN03149.1"/>
    </source>
</evidence>